<dbReference type="SUPFAM" id="SSF54001">
    <property type="entry name" value="Cysteine proteinases"/>
    <property type="match status" value="1"/>
</dbReference>
<dbReference type="PANTHER" id="PTHR47359:SF3">
    <property type="entry name" value="NLP_P60 DOMAIN-CONTAINING PROTEIN-RELATED"/>
    <property type="match status" value="1"/>
</dbReference>
<dbReference type="EMBL" id="CAEZTS010000037">
    <property type="protein sequence ID" value="CAB4574187.1"/>
    <property type="molecule type" value="Genomic_DNA"/>
</dbReference>
<feature type="compositionally biased region" description="Polar residues" evidence="6">
    <location>
        <begin position="243"/>
        <end position="253"/>
    </location>
</feature>
<accession>A0A6J6EDE4</accession>
<keyword evidence="4" id="KW-0788">Thiol protease</keyword>
<evidence type="ECO:0000256" key="6">
    <source>
        <dbReference type="SAM" id="MobiDB-lite"/>
    </source>
</evidence>
<dbReference type="GO" id="GO:0008234">
    <property type="term" value="F:cysteine-type peptidase activity"/>
    <property type="evidence" value="ECO:0007669"/>
    <property type="project" value="UniProtKB-KW"/>
</dbReference>
<dbReference type="PANTHER" id="PTHR47359">
    <property type="entry name" value="PEPTIDOGLYCAN DL-ENDOPEPTIDASE CWLO"/>
    <property type="match status" value="1"/>
</dbReference>
<name>A0A6J6EDE4_9ZZZZ</name>
<dbReference type="InterPro" id="IPR000064">
    <property type="entry name" value="NLP_P60_dom"/>
</dbReference>
<sequence length="382" mass="40243">MSDPSSRSRSRRLAVAVTTGVALLAGAVVWSGPVAADSVDDARRKVNEMADRLEAAEEEVDRLSEELRVAEDDKARLDIEIAEAEVVIAAMEAEVGGLQAQMSDLAVQAFVGGGNGGSLTGLLSPGAGPNEAVQRQYLTEMALNLGSADSDQLDALIDDLGDKKTELERDRTDAQELAARIQKNQSEAADKIEEYTTLKARAERELGEALAKERARRAAAAAAAARAQANALAASRASGSSNSGSMTGGSSVSRPRFDPSSIPASSSRGAIAVAAARSQIGVKYVKNAAIENQAFDCSGLTMWAWQQAGVSLPHQSRRQFSSSPRIPVEYVEPGDLIFFYDPITHVGIYVGDGMMVDAPGVGRSVRLTAVSWNKVVGVTRPG</sequence>
<evidence type="ECO:0000256" key="3">
    <source>
        <dbReference type="ARBA" id="ARBA00022801"/>
    </source>
</evidence>
<dbReference type="Pfam" id="PF00877">
    <property type="entry name" value="NLPC_P60"/>
    <property type="match status" value="1"/>
</dbReference>
<dbReference type="InterPro" id="IPR051794">
    <property type="entry name" value="PG_Endopeptidase_C40"/>
</dbReference>
<evidence type="ECO:0000256" key="5">
    <source>
        <dbReference type="SAM" id="Coils"/>
    </source>
</evidence>
<dbReference type="AlphaFoldDB" id="A0A6J6EDE4"/>
<dbReference type="GO" id="GO:0006508">
    <property type="term" value="P:proteolysis"/>
    <property type="evidence" value="ECO:0007669"/>
    <property type="project" value="UniProtKB-KW"/>
</dbReference>
<feature type="domain" description="NlpC/P60" evidence="7">
    <location>
        <begin position="266"/>
        <end position="382"/>
    </location>
</feature>
<keyword evidence="2" id="KW-0645">Protease</keyword>
<keyword evidence="5" id="KW-0175">Coiled coil</keyword>
<reference evidence="8" key="1">
    <citation type="submission" date="2020-05" db="EMBL/GenBank/DDBJ databases">
        <authorList>
            <person name="Chiriac C."/>
            <person name="Salcher M."/>
            <person name="Ghai R."/>
            <person name="Kavagutti S V."/>
        </authorList>
    </citation>
    <scope>NUCLEOTIDE SEQUENCE</scope>
</reference>
<feature type="region of interest" description="Disordered" evidence="6">
    <location>
        <begin position="234"/>
        <end position="265"/>
    </location>
</feature>
<proteinExistence type="inferred from homology"/>
<evidence type="ECO:0000259" key="7">
    <source>
        <dbReference type="PROSITE" id="PS51935"/>
    </source>
</evidence>
<evidence type="ECO:0000313" key="8">
    <source>
        <dbReference type="EMBL" id="CAB4574187.1"/>
    </source>
</evidence>
<dbReference type="Gene3D" id="3.90.1720.10">
    <property type="entry name" value="endopeptidase domain like (from Nostoc punctiforme)"/>
    <property type="match status" value="1"/>
</dbReference>
<evidence type="ECO:0000256" key="1">
    <source>
        <dbReference type="ARBA" id="ARBA00007074"/>
    </source>
</evidence>
<protein>
    <submittedName>
        <fullName evidence="8">Unannotated protein</fullName>
    </submittedName>
</protein>
<organism evidence="8">
    <name type="scientific">freshwater metagenome</name>
    <dbReference type="NCBI Taxonomy" id="449393"/>
    <lineage>
        <taxon>unclassified sequences</taxon>
        <taxon>metagenomes</taxon>
        <taxon>ecological metagenomes</taxon>
    </lineage>
</organism>
<dbReference type="InterPro" id="IPR038765">
    <property type="entry name" value="Papain-like_cys_pep_sf"/>
</dbReference>
<dbReference type="PROSITE" id="PS51935">
    <property type="entry name" value="NLPC_P60"/>
    <property type="match status" value="1"/>
</dbReference>
<evidence type="ECO:0000256" key="2">
    <source>
        <dbReference type="ARBA" id="ARBA00022670"/>
    </source>
</evidence>
<evidence type="ECO:0000256" key="4">
    <source>
        <dbReference type="ARBA" id="ARBA00022807"/>
    </source>
</evidence>
<keyword evidence="3" id="KW-0378">Hydrolase</keyword>
<feature type="coiled-coil region" evidence="5">
    <location>
        <begin position="39"/>
        <end position="101"/>
    </location>
</feature>
<gene>
    <name evidence="8" type="ORF">UFOPK1722_00583</name>
</gene>
<feature type="coiled-coil region" evidence="5">
    <location>
        <begin position="150"/>
        <end position="212"/>
    </location>
</feature>
<comment type="similarity">
    <text evidence="1">Belongs to the peptidase C40 family.</text>
</comment>